<accession>A0A0E9QKE4</accession>
<feature type="compositionally biased region" description="Polar residues" evidence="1">
    <location>
        <begin position="1"/>
        <end position="23"/>
    </location>
</feature>
<protein>
    <submittedName>
        <fullName evidence="2">Uncharacterized protein</fullName>
    </submittedName>
</protein>
<organism evidence="2">
    <name type="scientific">Anguilla anguilla</name>
    <name type="common">European freshwater eel</name>
    <name type="synonym">Muraena anguilla</name>
    <dbReference type="NCBI Taxonomy" id="7936"/>
    <lineage>
        <taxon>Eukaryota</taxon>
        <taxon>Metazoa</taxon>
        <taxon>Chordata</taxon>
        <taxon>Craniata</taxon>
        <taxon>Vertebrata</taxon>
        <taxon>Euteleostomi</taxon>
        <taxon>Actinopterygii</taxon>
        <taxon>Neopterygii</taxon>
        <taxon>Teleostei</taxon>
        <taxon>Anguilliformes</taxon>
        <taxon>Anguillidae</taxon>
        <taxon>Anguilla</taxon>
    </lineage>
</organism>
<sequence length="38" mass="4476">MQNISTRTSNVSGRIYTKNTMQTEEMHREHNSSNYDTL</sequence>
<evidence type="ECO:0000313" key="2">
    <source>
        <dbReference type="EMBL" id="JAH16805.1"/>
    </source>
</evidence>
<feature type="region of interest" description="Disordered" evidence="1">
    <location>
        <begin position="1"/>
        <end position="38"/>
    </location>
</feature>
<reference evidence="2" key="1">
    <citation type="submission" date="2014-11" db="EMBL/GenBank/DDBJ databases">
        <authorList>
            <person name="Amaro Gonzalez C."/>
        </authorList>
    </citation>
    <scope>NUCLEOTIDE SEQUENCE</scope>
</reference>
<dbReference type="EMBL" id="GBXM01091772">
    <property type="protein sequence ID" value="JAH16805.1"/>
    <property type="molecule type" value="Transcribed_RNA"/>
</dbReference>
<evidence type="ECO:0000256" key="1">
    <source>
        <dbReference type="SAM" id="MobiDB-lite"/>
    </source>
</evidence>
<dbReference type="AlphaFoldDB" id="A0A0E9QKE4"/>
<reference evidence="2" key="2">
    <citation type="journal article" date="2015" name="Fish Shellfish Immunol.">
        <title>Early steps in the European eel (Anguilla anguilla)-Vibrio vulnificus interaction in the gills: Role of the RtxA13 toxin.</title>
        <authorList>
            <person name="Callol A."/>
            <person name="Pajuelo D."/>
            <person name="Ebbesson L."/>
            <person name="Teles M."/>
            <person name="MacKenzie S."/>
            <person name="Amaro C."/>
        </authorList>
    </citation>
    <scope>NUCLEOTIDE SEQUENCE</scope>
</reference>
<proteinExistence type="predicted"/>
<name>A0A0E9QKE4_ANGAN</name>